<organism evidence="7">
    <name type="scientific">metagenome</name>
    <dbReference type="NCBI Taxonomy" id="256318"/>
    <lineage>
        <taxon>unclassified sequences</taxon>
        <taxon>metagenomes</taxon>
    </lineage>
</organism>
<feature type="domain" description="FAD/NAD(P)-binding" evidence="4">
    <location>
        <begin position="168"/>
        <end position="454"/>
    </location>
</feature>
<dbReference type="Pfam" id="PF07992">
    <property type="entry name" value="Pyr_redox_2"/>
    <property type="match status" value="1"/>
</dbReference>
<dbReference type="SUPFAM" id="SSF51905">
    <property type="entry name" value="FAD/NAD(P)-binding domain"/>
    <property type="match status" value="1"/>
</dbReference>
<dbReference type="EC" id="2.1.2.10" evidence="7"/>
<evidence type="ECO:0000256" key="1">
    <source>
        <dbReference type="ARBA" id="ARBA00008609"/>
    </source>
</evidence>
<dbReference type="InterPro" id="IPR041854">
    <property type="entry name" value="BFD-like_2Fe2S-bd_dom_sf"/>
</dbReference>
<dbReference type="Gene3D" id="1.10.10.1100">
    <property type="entry name" value="BFD-like [2Fe-2S]-binding domain"/>
    <property type="match status" value="1"/>
</dbReference>
<dbReference type="Gene3D" id="3.10.20.440">
    <property type="entry name" value="2Fe-2S iron-sulphur cluster binding domain, sarcosine oxidase, alpha subunit, N-terminal domain"/>
    <property type="match status" value="1"/>
</dbReference>
<keyword evidence="7" id="KW-0808">Transferase</keyword>
<keyword evidence="7" id="KW-0489">Methyltransferase</keyword>
<dbReference type="GO" id="GO:0005739">
    <property type="term" value="C:mitochondrion"/>
    <property type="evidence" value="ECO:0007669"/>
    <property type="project" value="TreeGrafter"/>
</dbReference>
<dbReference type="InterPro" id="IPR027266">
    <property type="entry name" value="TrmE/GcvT-like"/>
</dbReference>
<dbReference type="InterPro" id="IPR041117">
    <property type="entry name" value="SoxA_A3"/>
</dbReference>
<dbReference type="Pfam" id="PF13510">
    <property type="entry name" value="Fer2_4"/>
    <property type="match status" value="1"/>
</dbReference>
<sequence>MSARERLPLPFGIAIDRNRPLGYSFDGRSGSGYAGDTLASALAGDGVWLLSRSFKYHRPRGLFSLAGHDANTLVQVEDEPNVLADRLALREGLTATPLNGTGTLTRDRARILERLHRFMPVGFYYHAFFRPAGTWPRWEKLIRAMGGLGTVNTHQKHGYYDKAYAFCDVCVIGAGPAGLSAALEAASAGAEVIIVDDQALPGGALSFAREEVEGGADALRRSLLSQIEAQPSITLWSEAICQGWFTDHWLPVTRGDRLYKVRAAAVVVATGTIGQQVVFRNNDLPGIMLGSAAQRLMRLYGIRPGTRAVILCADEAGYGVALDLIDAGVEVAALLDLRTEVPALPLAAAVRGRGVPVRPGMAVAEAVEGRNHLSAVRIAPVVGEGRLGTAGETIACDLLCLSAGGVPNAALVCHAGGSVRHDAASGRFIVASTPPDLFVAGSVAGTESFTAALTDGRRAGWRAARAAGFSNPHEPQVEPALAAPAGPMPWPIFPHPKGKDFVDFDEDLTVSHVRDAVAAGFDSVELLKRYSTAGMGPSQGRITNPVLYRLLAQATGQSVEAVGSVTVRPPIGQEKIGHLAGRGFDPVRLSPIHHRHQELGATMMVAGTWLRPAVYGEGGQEASIRDEVRAVRNGVGLIDVSTLGKIEVRGPDAAAFLERIYTFAFAAQPVGRVRYALMTDEVGNVMDDGVAARLHAHHFYVTATTGGADGVYRFMQWCNAQWRLAVDIANVTAAYAAVNIAGPRARAVLARLDGALDLAPKAFPYMAVREGMLAGMPVRALRVGFVGELGYELHVPSSCGEAIWDRLLAAGQSEGIKPFGVEAQRILRLEKGHVIIGQDTDGLSTPGEAGLGWALSKKKPFFVGKAALELRQRRAMNRVLVGFVQTSTGPQPLENHLIFAGSEVAGRVTSVAFSPSLERVIGLAYVPPALAETGTALTIKGAGGQLIAAEVSKTPFYDPENRRQEM</sequence>
<dbReference type="InterPro" id="IPR028896">
    <property type="entry name" value="GcvT/YgfZ/DmdA"/>
</dbReference>
<comment type="similarity">
    <text evidence="1">Belongs to the GcvT family.</text>
</comment>
<dbReference type="InterPro" id="IPR042204">
    <property type="entry name" value="2Fe-2S-bd_N"/>
</dbReference>
<evidence type="ECO:0000259" key="6">
    <source>
        <dbReference type="Pfam" id="PF17806"/>
    </source>
</evidence>
<dbReference type="GO" id="GO:0004047">
    <property type="term" value="F:aminomethyltransferase activity"/>
    <property type="evidence" value="ECO:0007669"/>
    <property type="project" value="UniProtKB-EC"/>
</dbReference>
<dbReference type="Gene3D" id="3.30.1360.120">
    <property type="entry name" value="Probable tRNA modification gtpase trme, domain 1"/>
    <property type="match status" value="1"/>
</dbReference>
<dbReference type="SUPFAM" id="SSF103025">
    <property type="entry name" value="Folate-binding domain"/>
    <property type="match status" value="1"/>
</dbReference>
<feature type="domain" description="GCVT N-terminal" evidence="3">
    <location>
        <begin position="592"/>
        <end position="859"/>
    </location>
</feature>
<dbReference type="PANTHER" id="PTHR43757:SF2">
    <property type="entry name" value="AMINOMETHYLTRANSFERASE, MITOCHONDRIAL"/>
    <property type="match status" value="1"/>
</dbReference>
<evidence type="ECO:0000313" key="7">
    <source>
        <dbReference type="EMBL" id="SUS06265.1"/>
    </source>
</evidence>
<keyword evidence="2" id="KW-0560">Oxidoreductase</keyword>
<evidence type="ECO:0000256" key="2">
    <source>
        <dbReference type="ARBA" id="ARBA00023002"/>
    </source>
</evidence>
<dbReference type="InterPro" id="IPR006222">
    <property type="entry name" value="GCVT_N"/>
</dbReference>
<dbReference type="InterPro" id="IPR036188">
    <property type="entry name" value="FAD/NAD-bd_sf"/>
</dbReference>
<dbReference type="Pfam" id="PF01571">
    <property type="entry name" value="GCV_T"/>
    <property type="match status" value="1"/>
</dbReference>
<accession>A0A380TCR5</accession>
<dbReference type="GO" id="GO:0032259">
    <property type="term" value="P:methylation"/>
    <property type="evidence" value="ECO:0007669"/>
    <property type="project" value="UniProtKB-KW"/>
</dbReference>
<dbReference type="PRINTS" id="PR00411">
    <property type="entry name" value="PNDRDTASEI"/>
</dbReference>
<feature type="domain" description="Aminomethyltransferase C-terminal" evidence="5">
    <location>
        <begin position="878"/>
        <end position="958"/>
    </location>
</feature>
<dbReference type="Pfam" id="PF08669">
    <property type="entry name" value="GCV_T_C"/>
    <property type="match status" value="1"/>
</dbReference>
<dbReference type="Gene3D" id="3.50.50.60">
    <property type="entry name" value="FAD/NAD(P)-binding domain"/>
    <property type="match status" value="1"/>
</dbReference>
<dbReference type="GO" id="GO:0008168">
    <property type="term" value="F:methyltransferase activity"/>
    <property type="evidence" value="ECO:0007669"/>
    <property type="project" value="UniProtKB-KW"/>
</dbReference>
<dbReference type="AlphaFoldDB" id="A0A380TCR5"/>
<proteinExistence type="inferred from homology"/>
<evidence type="ECO:0000259" key="3">
    <source>
        <dbReference type="Pfam" id="PF01571"/>
    </source>
</evidence>
<dbReference type="PRINTS" id="PR00368">
    <property type="entry name" value="FADPNR"/>
</dbReference>
<evidence type="ECO:0000259" key="4">
    <source>
        <dbReference type="Pfam" id="PF07992"/>
    </source>
</evidence>
<dbReference type="SUPFAM" id="SSF101790">
    <property type="entry name" value="Aminomethyltransferase beta-barrel domain"/>
    <property type="match status" value="1"/>
</dbReference>
<dbReference type="EMBL" id="UIDG01000179">
    <property type="protein sequence ID" value="SUS06265.1"/>
    <property type="molecule type" value="Genomic_DNA"/>
</dbReference>
<dbReference type="GO" id="GO:0016491">
    <property type="term" value="F:oxidoreductase activity"/>
    <property type="evidence" value="ECO:0007669"/>
    <property type="project" value="UniProtKB-KW"/>
</dbReference>
<reference evidence="7" key="1">
    <citation type="submission" date="2018-07" db="EMBL/GenBank/DDBJ databases">
        <authorList>
            <person name="Quirk P.G."/>
            <person name="Krulwich T.A."/>
        </authorList>
    </citation>
    <scope>NUCLEOTIDE SEQUENCE</scope>
</reference>
<dbReference type="InterPro" id="IPR013977">
    <property type="entry name" value="GcvT_C"/>
</dbReference>
<dbReference type="PANTHER" id="PTHR43757">
    <property type="entry name" value="AMINOMETHYLTRANSFERASE"/>
    <property type="match status" value="1"/>
</dbReference>
<name>A0A380TCR5_9ZZZZ</name>
<gene>
    <name evidence="7" type="ORF">DF3PB_260016</name>
</gene>
<evidence type="ECO:0000259" key="5">
    <source>
        <dbReference type="Pfam" id="PF08669"/>
    </source>
</evidence>
<dbReference type="InterPro" id="IPR029043">
    <property type="entry name" value="GcvT/YgfZ_C"/>
</dbReference>
<dbReference type="InterPro" id="IPR023753">
    <property type="entry name" value="FAD/NAD-binding_dom"/>
</dbReference>
<protein>
    <submittedName>
        <fullName evidence="7">Aminomethyltransferase</fullName>
        <ecNumber evidence="7">2.1.2.10</ecNumber>
    </submittedName>
</protein>
<feature type="domain" description="SoxA A3" evidence="6">
    <location>
        <begin position="497"/>
        <end position="581"/>
    </location>
</feature>
<dbReference type="Pfam" id="PF17806">
    <property type="entry name" value="SO_alpha_A3"/>
    <property type="match status" value="1"/>
</dbReference>